<dbReference type="OrthoDB" id="442731at2759"/>
<name>A0A9P6ELE0_9AGAR</name>
<dbReference type="InterPro" id="IPR017853">
    <property type="entry name" value="GH"/>
</dbReference>
<comment type="caution">
    <text evidence="7">The sequence shown here is derived from an EMBL/GenBank/DDBJ whole genome shotgun (WGS) entry which is preliminary data.</text>
</comment>
<evidence type="ECO:0000313" key="8">
    <source>
        <dbReference type="Proteomes" id="UP000807306"/>
    </source>
</evidence>
<dbReference type="InterPro" id="IPR001547">
    <property type="entry name" value="Glyco_hydro_5"/>
</dbReference>
<keyword evidence="2 4" id="KW-0378">Hydrolase</keyword>
<dbReference type="EMBL" id="MU157837">
    <property type="protein sequence ID" value="KAF9530983.1"/>
    <property type="molecule type" value="Genomic_DNA"/>
</dbReference>
<evidence type="ECO:0000259" key="6">
    <source>
        <dbReference type="Pfam" id="PF00150"/>
    </source>
</evidence>
<evidence type="ECO:0000313" key="7">
    <source>
        <dbReference type="EMBL" id="KAF9530983.1"/>
    </source>
</evidence>
<protein>
    <submittedName>
        <fullName evidence="7">Cellulase family protein</fullName>
    </submittedName>
</protein>
<dbReference type="AlphaFoldDB" id="A0A9P6ELE0"/>
<keyword evidence="8" id="KW-1185">Reference proteome</keyword>
<dbReference type="Gene3D" id="3.20.20.80">
    <property type="entry name" value="Glycosidases"/>
    <property type="match status" value="1"/>
</dbReference>
<evidence type="ECO:0000256" key="1">
    <source>
        <dbReference type="ARBA" id="ARBA00005641"/>
    </source>
</evidence>
<organism evidence="7 8">
    <name type="scientific">Crepidotus variabilis</name>
    <dbReference type="NCBI Taxonomy" id="179855"/>
    <lineage>
        <taxon>Eukaryota</taxon>
        <taxon>Fungi</taxon>
        <taxon>Dikarya</taxon>
        <taxon>Basidiomycota</taxon>
        <taxon>Agaricomycotina</taxon>
        <taxon>Agaricomycetes</taxon>
        <taxon>Agaricomycetidae</taxon>
        <taxon>Agaricales</taxon>
        <taxon>Agaricineae</taxon>
        <taxon>Crepidotaceae</taxon>
        <taxon>Crepidotus</taxon>
    </lineage>
</organism>
<dbReference type="Pfam" id="PF00150">
    <property type="entry name" value="Cellulase"/>
    <property type="match status" value="1"/>
</dbReference>
<feature type="signal peptide" evidence="5">
    <location>
        <begin position="1"/>
        <end position="23"/>
    </location>
</feature>
<evidence type="ECO:0000256" key="3">
    <source>
        <dbReference type="ARBA" id="ARBA00023295"/>
    </source>
</evidence>
<sequence length="409" mass="44579">MALPRLLGLLLLLSSTLFGVCQAIVLKTSGRFIVDPSGKRVKFRCVNWAGHMETHIPEGLQHQPVDTISSWIANNGFNCVRLTYSIDAALNLGQSVSAAFTAAASAAGVSSSQMSSLYSSVQSKNSFVSSSTVQGVFDTVIKSLESHNILVILDNHVSRASWCCGTSDGNGWFKQGSGYNAANSQYFDVPNWLKGLQSMATLAKSHPNVVAMSLRNELRTVSGQNSNNNDWYTYIGQGASAIHNTNSNLLIVIGGTSYALNLGMLYDKPLDRSAFPDKVVWEVHSYSWSYGSGVATNCQSLATTIGNGAGYLLAEGKPYTGPLWMSEFGVPQTLKSGDSDYQYLQCLRQYLESNDADWSYWALQGDYYVRDKSINLSESFGLLKDDWSGTRNPSFLGYLGKMRDVTQGP</sequence>
<dbReference type="GO" id="GO:0004553">
    <property type="term" value="F:hydrolase activity, hydrolyzing O-glycosyl compounds"/>
    <property type="evidence" value="ECO:0007669"/>
    <property type="project" value="InterPro"/>
</dbReference>
<keyword evidence="5" id="KW-0732">Signal</keyword>
<dbReference type="PANTHER" id="PTHR31263">
    <property type="entry name" value="CELLULASE FAMILY PROTEIN (AFU_ORTHOLOGUE AFUA_5G14560)"/>
    <property type="match status" value="1"/>
</dbReference>
<feature type="chain" id="PRO_5040360819" evidence="5">
    <location>
        <begin position="24"/>
        <end position="409"/>
    </location>
</feature>
<evidence type="ECO:0000256" key="4">
    <source>
        <dbReference type="RuleBase" id="RU361153"/>
    </source>
</evidence>
<evidence type="ECO:0000256" key="2">
    <source>
        <dbReference type="ARBA" id="ARBA00022801"/>
    </source>
</evidence>
<gene>
    <name evidence="7" type="ORF">CPB83DRAFT_849975</name>
</gene>
<dbReference type="SUPFAM" id="SSF51445">
    <property type="entry name" value="(Trans)glycosidases"/>
    <property type="match status" value="1"/>
</dbReference>
<feature type="domain" description="Glycoside hydrolase family 5" evidence="6">
    <location>
        <begin position="47"/>
        <end position="364"/>
    </location>
</feature>
<dbReference type="GO" id="GO:0000272">
    <property type="term" value="P:polysaccharide catabolic process"/>
    <property type="evidence" value="ECO:0007669"/>
    <property type="project" value="InterPro"/>
</dbReference>
<keyword evidence="3 4" id="KW-0326">Glycosidase</keyword>
<comment type="similarity">
    <text evidence="1 4">Belongs to the glycosyl hydrolase 5 (cellulase A) family.</text>
</comment>
<accession>A0A9P6ELE0</accession>
<dbReference type="Proteomes" id="UP000807306">
    <property type="component" value="Unassembled WGS sequence"/>
</dbReference>
<proteinExistence type="inferred from homology"/>
<reference evidence="7" key="1">
    <citation type="submission" date="2020-11" db="EMBL/GenBank/DDBJ databases">
        <authorList>
            <consortium name="DOE Joint Genome Institute"/>
            <person name="Ahrendt S."/>
            <person name="Riley R."/>
            <person name="Andreopoulos W."/>
            <person name="Labutti K."/>
            <person name="Pangilinan J."/>
            <person name="Ruiz-Duenas F.J."/>
            <person name="Barrasa J.M."/>
            <person name="Sanchez-Garcia M."/>
            <person name="Camarero S."/>
            <person name="Miyauchi S."/>
            <person name="Serrano A."/>
            <person name="Linde D."/>
            <person name="Babiker R."/>
            <person name="Drula E."/>
            <person name="Ayuso-Fernandez I."/>
            <person name="Pacheco R."/>
            <person name="Padilla G."/>
            <person name="Ferreira P."/>
            <person name="Barriuso J."/>
            <person name="Kellner H."/>
            <person name="Castanera R."/>
            <person name="Alfaro M."/>
            <person name="Ramirez L."/>
            <person name="Pisabarro A.G."/>
            <person name="Kuo A."/>
            <person name="Tritt A."/>
            <person name="Lipzen A."/>
            <person name="He G."/>
            <person name="Yan M."/>
            <person name="Ng V."/>
            <person name="Cullen D."/>
            <person name="Martin F."/>
            <person name="Rosso M.-N."/>
            <person name="Henrissat B."/>
            <person name="Hibbett D."/>
            <person name="Martinez A.T."/>
            <person name="Grigoriev I.V."/>
        </authorList>
    </citation>
    <scope>NUCLEOTIDE SEQUENCE</scope>
    <source>
        <strain evidence="7">CBS 506.95</strain>
    </source>
</reference>
<dbReference type="PANTHER" id="PTHR31263:SF0">
    <property type="entry name" value="CELLULASE FAMILY PROTEIN (AFU_ORTHOLOGUE AFUA_5G14560)"/>
    <property type="match status" value="1"/>
</dbReference>
<evidence type="ECO:0000256" key="5">
    <source>
        <dbReference type="SAM" id="SignalP"/>
    </source>
</evidence>